<organism evidence="1 2">
    <name type="scientific">Fusarium albosuccineum</name>
    <dbReference type="NCBI Taxonomy" id="1237068"/>
    <lineage>
        <taxon>Eukaryota</taxon>
        <taxon>Fungi</taxon>
        <taxon>Dikarya</taxon>
        <taxon>Ascomycota</taxon>
        <taxon>Pezizomycotina</taxon>
        <taxon>Sordariomycetes</taxon>
        <taxon>Hypocreomycetidae</taxon>
        <taxon>Hypocreales</taxon>
        <taxon>Nectriaceae</taxon>
        <taxon>Fusarium</taxon>
        <taxon>Fusarium decemcellulare species complex</taxon>
    </lineage>
</organism>
<dbReference type="Pfam" id="PF10604">
    <property type="entry name" value="Polyketide_cyc2"/>
    <property type="match status" value="1"/>
</dbReference>
<sequence length="158" mass="17540">MPEIQASITIAAPPSKVWEKLMDLSSWPQWNTFVTSIQVETPDQQLSVGSKQIIHIRPNPKKPESTEAYSNVVTEITPHQKLVWEGSLGSSLVFNTEHWCKLEPVAGQNGDSKSTLFTQGERFSGLLAPVVGLTGKLKQLEEGYIRMNGHLKQVMEAV</sequence>
<dbReference type="CDD" id="cd07822">
    <property type="entry name" value="SRPBCC_4"/>
    <property type="match status" value="1"/>
</dbReference>
<dbReference type="AlphaFoldDB" id="A0A8H4L4U2"/>
<keyword evidence="2" id="KW-1185">Reference proteome</keyword>
<evidence type="ECO:0000313" key="2">
    <source>
        <dbReference type="Proteomes" id="UP000554235"/>
    </source>
</evidence>
<dbReference type="InterPro" id="IPR019587">
    <property type="entry name" value="Polyketide_cyclase/dehydratase"/>
</dbReference>
<proteinExistence type="predicted"/>
<dbReference type="EMBL" id="JAADYS010001591">
    <property type="protein sequence ID" value="KAF4462101.1"/>
    <property type="molecule type" value="Genomic_DNA"/>
</dbReference>
<accession>A0A8H4L4U2</accession>
<dbReference type="OrthoDB" id="509124at2759"/>
<protein>
    <submittedName>
        <fullName evidence="1">Polyketide cyclase dehydrase</fullName>
    </submittedName>
</protein>
<evidence type="ECO:0000313" key="1">
    <source>
        <dbReference type="EMBL" id="KAF4462101.1"/>
    </source>
</evidence>
<gene>
    <name evidence="1" type="ORF">FALBO_11096</name>
</gene>
<dbReference type="PANTHER" id="PTHR36166:SF1">
    <property type="entry name" value="SRPBCC DOMAIN-CONTAINING PROTEIN"/>
    <property type="match status" value="1"/>
</dbReference>
<reference evidence="1 2" key="1">
    <citation type="submission" date="2020-01" db="EMBL/GenBank/DDBJ databases">
        <title>Identification and distribution of gene clusters putatively required for synthesis of sphingolipid metabolism inhibitors in phylogenetically diverse species of the filamentous fungus Fusarium.</title>
        <authorList>
            <person name="Kim H.-S."/>
            <person name="Busman M."/>
            <person name="Brown D.W."/>
            <person name="Divon H."/>
            <person name="Uhlig S."/>
            <person name="Proctor R.H."/>
        </authorList>
    </citation>
    <scope>NUCLEOTIDE SEQUENCE [LARGE SCALE GENOMIC DNA]</scope>
    <source>
        <strain evidence="1 2">NRRL 20459</strain>
    </source>
</reference>
<dbReference type="PANTHER" id="PTHR36166">
    <property type="entry name" value="CHROMOSOME 9, WHOLE GENOME SHOTGUN SEQUENCE"/>
    <property type="match status" value="1"/>
</dbReference>
<dbReference type="Proteomes" id="UP000554235">
    <property type="component" value="Unassembled WGS sequence"/>
</dbReference>
<name>A0A8H4L4U2_9HYPO</name>
<dbReference type="Gene3D" id="3.30.530.20">
    <property type="match status" value="1"/>
</dbReference>
<dbReference type="SUPFAM" id="SSF55961">
    <property type="entry name" value="Bet v1-like"/>
    <property type="match status" value="1"/>
</dbReference>
<comment type="caution">
    <text evidence="1">The sequence shown here is derived from an EMBL/GenBank/DDBJ whole genome shotgun (WGS) entry which is preliminary data.</text>
</comment>
<dbReference type="InterPro" id="IPR023393">
    <property type="entry name" value="START-like_dom_sf"/>
</dbReference>